<dbReference type="CDD" id="cd08417">
    <property type="entry name" value="PBP2_Nitroaromatics_like"/>
    <property type="match status" value="1"/>
</dbReference>
<protein>
    <submittedName>
        <fullName evidence="6">Transcriptional regulator</fullName>
    </submittedName>
</protein>
<dbReference type="EMBL" id="CP030840">
    <property type="protein sequence ID" value="AXC09902.1"/>
    <property type="molecule type" value="Genomic_DNA"/>
</dbReference>
<reference evidence="6 7" key="1">
    <citation type="journal article" date="2018" name="Front. Microbiol.">
        <title>Hydrolytic Capabilities as a Key to Environmental Success: Chitinolytic and Cellulolytic Acidobacteria From Acidic Sub-arctic Soils and Boreal Peatlands.</title>
        <authorList>
            <person name="Belova S.E."/>
            <person name="Ravin N.V."/>
            <person name="Pankratov T.A."/>
            <person name="Rakitin A.L."/>
            <person name="Ivanova A.A."/>
            <person name="Beletsky A.V."/>
            <person name="Mardanov A.V."/>
            <person name="Sinninghe Damste J.S."/>
            <person name="Dedysh S.N."/>
        </authorList>
    </citation>
    <scope>NUCLEOTIDE SEQUENCE [LARGE SCALE GENOMIC DNA]</scope>
    <source>
        <strain evidence="6 7">SBC82</strain>
    </source>
</reference>
<dbReference type="InterPro" id="IPR036388">
    <property type="entry name" value="WH-like_DNA-bd_sf"/>
</dbReference>
<feature type="domain" description="HTH lysR-type" evidence="5">
    <location>
        <begin position="10"/>
        <end position="66"/>
    </location>
</feature>
<comment type="similarity">
    <text evidence="1">Belongs to the LysR transcriptional regulatory family.</text>
</comment>
<dbReference type="InterPro" id="IPR005119">
    <property type="entry name" value="LysR_subst-bd"/>
</dbReference>
<name>A0A2Z5FT67_9BACT</name>
<evidence type="ECO:0000256" key="2">
    <source>
        <dbReference type="ARBA" id="ARBA00023015"/>
    </source>
</evidence>
<gene>
    <name evidence="6" type="ORF">ACPOL_0527</name>
</gene>
<dbReference type="Gene3D" id="1.10.10.10">
    <property type="entry name" value="Winged helix-like DNA-binding domain superfamily/Winged helix DNA-binding domain"/>
    <property type="match status" value="1"/>
</dbReference>
<dbReference type="PROSITE" id="PS50931">
    <property type="entry name" value="HTH_LYSR"/>
    <property type="match status" value="1"/>
</dbReference>
<dbReference type="InterPro" id="IPR036390">
    <property type="entry name" value="WH_DNA-bd_sf"/>
</dbReference>
<accession>A0A2Z5FT67</accession>
<dbReference type="InterPro" id="IPR037402">
    <property type="entry name" value="YidZ_PBP2"/>
</dbReference>
<evidence type="ECO:0000313" key="7">
    <source>
        <dbReference type="Proteomes" id="UP000253606"/>
    </source>
</evidence>
<evidence type="ECO:0000313" key="6">
    <source>
        <dbReference type="EMBL" id="AXC09902.1"/>
    </source>
</evidence>
<keyword evidence="7" id="KW-1185">Reference proteome</keyword>
<dbReference type="SUPFAM" id="SSF46785">
    <property type="entry name" value="Winged helix' DNA-binding domain"/>
    <property type="match status" value="1"/>
</dbReference>
<evidence type="ECO:0000256" key="1">
    <source>
        <dbReference type="ARBA" id="ARBA00009437"/>
    </source>
</evidence>
<dbReference type="KEGG" id="abas:ACPOL_0527"/>
<dbReference type="Pfam" id="PF03466">
    <property type="entry name" value="LysR_substrate"/>
    <property type="match status" value="1"/>
</dbReference>
<dbReference type="Pfam" id="PF00126">
    <property type="entry name" value="HTH_1"/>
    <property type="match status" value="1"/>
</dbReference>
<dbReference type="RefSeq" id="WP_114205642.1">
    <property type="nucleotide sequence ID" value="NZ_CP030840.1"/>
</dbReference>
<dbReference type="Proteomes" id="UP000253606">
    <property type="component" value="Chromosome"/>
</dbReference>
<dbReference type="AlphaFoldDB" id="A0A2Z5FT67"/>
<keyword evidence="2" id="KW-0805">Transcription regulation</keyword>
<dbReference type="SUPFAM" id="SSF53850">
    <property type="entry name" value="Periplasmic binding protein-like II"/>
    <property type="match status" value="1"/>
</dbReference>
<sequence length="304" mass="34118">MRVTQLRQADLNLLVVFSVLAEERNVSRAAKRLLLSQPAVSRALQRMRETFHDDLLVRTAKGYEPTPQGERVLRELEIMLPKLDRLISGSTFDPVTEHCSFRIAATDNATSIIAPVLCRGVLPMARQVRFTFASWRGDAFEDLTHGRLDLALIGDEGHVPSPLLTEVIYEEELVCIVAADAPYQRQLTLKQYLAAEHIGVDVSEGTQHIPEKRLAAYGHRRRTVITLPYFGAATRCVPGTPLILTAPRRFAKAEAENRKIKVLKAPAELTGFKYLMIWHPRVNTDAAHAWLRGEIRKIGKVISS</sequence>
<proteinExistence type="inferred from homology"/>
<dbReference type="InterPro" id="IPR000847">
    <property type="entry name" value="LysR_HTH_N"/>
</dbReference>
<dbReference type="PANTHER" id="PTHR30118:SF15">
    <property type="entry name" value="TRANSCRIPTIONAL REGULATORY PROTEIN"/>
    <property type="match status" value="1"/>
</dbReference>
<evidence type="ECO:0000256" key="3">
    <source>
        <dbReference type="ARBA" id="ARBA00023125"/>
    </source>
</evidence>
<organism evidence="6 7">
    <name type="scientific">Acidisarcina polymorpha</name>
    <dbReference type="NCBI Taxonomy" id="2211140"/>
    <lineage>
        <taxon>Bacteria</taxon>
        <taxon>Pseudomonadati</taxon>
        <taxon>Acidobacteriota</taxon>
        <taxon>Terriglobia</taxon>
        <taxon>Terriglobales</taxon>
        <taxon>Acidobacteriaceae</taxon>
        <taxon>Acidisarcina</taxon>
    </lineage>
</organism>
<dbReference type="OrthoDB" id="109788at2"/>
<dbReference type="Gene3D" id="3.40.190.10">
    <property type="entry name" value="Periplasmic binding protein-like II"/>
    <property type="match status" value="2"/>
</dbReference>
<dbReference type="GO" id="GO:0003677">
    <property type="term" value="F:DNA binding"/>
    <property type="evidence" value="ECO:0007669"/>
    <property type="project" value="UniProtKB-KW"/>
</dbReference>
<dbReference type="InterPro" id="IPR050389">
    <property type="entry name" value="LysR-type_TF"/>
</dbReference>
<evidence type="ECO:0000256" key="4">
    <source>
        <dbReference type="ARBA" id="ARBA00023163"/>
    </source>
</evidence>
<dbReference type="GO" id="GO:0003700">
    <property type="term" value="F:DNA-binding transcription factor activity"/>
    <property type="evidence" value="ECO:0007669"/>
    <property type="project" value="InterPro"/>
</dbReference>
<dbReference type="PANTHER" id="PTHR30118">
    <property type="entry name" value="HTH-TYPE TRANSCRIPTIONAL REGULATOR LEUO-RELATED"/>
    <property type="match status" value="1"/>
</dbReference>
<keyword evidence="3" id="KW-0238">DNA-binding</keyword>
<evidence type="ECO:0000259" key="5">
    <source>
        <dbReference type="PROSITE" id="PS50931"/>
    </source>
</evidence>
<keyword evidence="4" id="KW-0804">Transcription</keyword>
<dbReference type="PRINTS" id="PR00039">
    <property type="entry name" value="HTHLYSR"/>
</dbReference>